<comment type="subcellular location">
    <subcellularLocation>
        <location evidence="1 9">Cell membrane</location>
        <topology evidence="1 9">Multi-pass membrane protein</topology>
    </subcellularLocation>
</comment>
<dbReference type="Proteomes" id="UP000254704">
    <property type="component" value="Unassembled WGS sequence"/>
</dbReference>
<feature type="transmembrane region" description="Helical" evidence="9">
    <location>
        <begin position="491"/>
        <end position="510"/>
    </location>
</feature>
<dbReference type="GO" id="GO:0031460">
    <property type="term" value="P:glycine betaine transport"/>
    <property type="evidence" value="ECO:0007669"/>
    <property type="project" value="TreeGrafter"/>
</dbReference>
<keyword evidence="2 9" id="KW-0813">Transport</keyword>
<dbReference type="CDD" id="cd06261">
    <property type="entry name" value="TM_PBP2"/>
    <property type="match status" value="1"/>
</dbReference>
<keyword evidence="10" id="KW-0732">Signal</keyword>
<dbReference type="Pfam" id="PF00528">
    <property type="entry name" value="BPD_transp_1"/>
    <property type="match status" value="1"/>
</dbReference>
<accession>A0A379EUE2</accession>
<proteinExistence type="inferred from homology"/>
<evidence type="ECO:0000256" key="1">
    <source>
        <dbReference type="ARBA" id="ARBA00004651"/>
    </source>
</evidence>
<feature type="transmembrane region" description="Helical" evidence="9">
    <location>
        <begin position="404"/>
        <end position="423"/>
    </location>
</feature>
<comment type="similarity">
    <text evidence="8">In the N-terminal section; belongs to the binding-protein-dependent transport system permease family.</text>
</comment>
<evidence type="ECO:0000256" key="3">
    <source>
        <dbReference type="ARBA" id="ARBA00022475"/>
    </source>
</evidence>
<evidence type="ECO:0000256" key="8">
    <source>
        <dbReference type="ARBA" id="ARBA00035652"/>
    </source>
</evidence>
<dbReference type="AlphaFoldDB" id="A0A379EUE2"/>
<dbReference type="GO" id="GO:0015871">
    <property type="term" value="P:choline transport"/>
    <property type="evidence" value="ECO:0007669"/>
    <property type="project" value="TreeGrafter"/>
</dbReference>
<dbReference type="SUPFAM" id="SSF53850">
    <property type="entry name" value="Periplasmic binding protein-like II"/>
    <property type="match status" value="1"/>
</dbReference>
<feature type="transmembrane region" description="Helical" evidence="9">
    <location>
        <begin position="583"/>
        <end position="603"/>
    </location>
</feature>
<protein>
    <submittedName>
        <fullName evidence="12">D-methionine transport system permease protein MetI</fullName>
    </submittedName>
</protein>
<evidence type="ECO:0000256" key="5">
    <source>
        <dbReference type="ARBA" id="ARBA00022989"/>
    </source>
</evidence>
<feature type="transmembrane region" description="Helical" evidence="9">
    <location>
        <begin position="429"/>
        <end position="451"/>
    </location>
</feature>
<dbReference type="GO" id="GO:0015226">
    <property type="term" value="F:carnitine transmembrane transporter activity"/>
    <property type="evidence" value="ECO:0007669"/>
    <property type="project" value="TreeGrafter"/>
</dbReference>
<keyword evidence="5 9" id="KW-1133">Transmembrane helix</keyword>
<feature type="chain" id="PRO_5016995390" evidence="10">
    <location>
        <begin position="22"/>
        <end position="613"/>
    </location>
</feature>
<dbReference type="InterPro" id="IPR035906">
    <property type="entry name" value="MetI-like_sf"/>
</dbReference>
<dbReference type="Gene3D" id="3.40.190.100">
    <property type="entry name" value="Glycine betaine-binding periplasmic protein, domain 2"/>
    <property type="match status" value="1"/>
</dbReference>
<sequence length="613" mass="68410">MKSLKCLGIVFVLFFSRYAYTCDTDKPIKLGALDWESGQFSTALLELILREGYGCQTETVPGATNALETALAQDDIQIIAEQWVGRSPIIEQALSEGKVQIIGDTLKGGATQGWYIPDYVKQQYPELNNVQDLAQFATLFSDPEQPNKARFLNCPTGWSCEIFNTHLLKNTGLNQQFNNVHPGTGAALDAEITSAYEQHKPILFYYWQPTGLMAKYPFVPLHFPDYQAECWLDLLRSESKTNCISGFPRSKLAMSVSSQFAIKHPDLLMLINNIQFEPHILNQAILEMTENKRNGSTQAYIFLQQHPQLWQQWLSSKAAEKLQQYLEQGDNSHHALFPSWSVADKLNRYLVNTVQDYGSHFRQVSQLSLDYLLLPVEKLLQSMPVWLMLLLVAFIGWHATRKIWFALLCVAGFYLIGAFGLWLSLMQTLALLIVSALFITLLGIPIGILMASNKRIHQVLQPILDVIQTMPSFVYLIPVLMLFGIGKVPALFATVVYAIAPLIRLTALGIRQVSPQMIEAAQSFGSTNWQLLLWVLLPQAKTSIMAGINQAVMMSLGMVVLASMIGAKGLGEHVLQAIQTLNIGQGVEAGAAIVILAIIIDRITQAYGRGKKY</sequence>
<evidence type="ECO:0000256" key="6">
    <source>
        <dbReference type="ARBA" id="ARBA00023136"/>
    </source>
</evidence>
<evidence type="ECO:0000256" key="4">
    <source>
        <dbReference type="ARBA" id="ARBA00022692"/>
    </source>
</evidence>
<dbReference type="RefSeq" id="WP_115322844.1">
    <property type="nucleotide sequence ID" value="NZ_UGTV01000015.1"/>
</dbReference>
<name>A0A379EUE2_9PAST</name>
<evidence type="ECO:0000256" key="2">
    <source>
        <dbReference type="ARBA" id="ARBA00022448"/>
    </source>
</evidence>
<evidence type="ECO:0000313" key="13">
    <source>
        <dbReference type="Proteomes" id="UP000254704"/>
    </source>
</evidence>
<evidence type="ECO:0000256" key="10">
    <source>
        <dbReference type="SAM" id="SignalP"/>
    </source>
</evidence>
<feature type="signal peptide" evidence="10">
    <location>
        <begin position="1"/>
        <end position="21"/>
    </location>
</feature>
<keyword evidence="4 9" id="KW-0812">Transmembrane</keyword>
<feature type="transmembrane region" description="Helical" evidence="9">
    <location>
        <begin position="379"/>
        <end position="397"/>
    </location>
</feature>
<dbReference type="GO" id="GO:0005275">
    <property type="term" value="F:amine transmembrane transporter activity"/>
    <property type="evidence" value="ECO:0007669"/>
    <property type="project" value="TreeGrafter"/>
</dbReference>
<dbReference type="CDD" id="cd13641">
    <property type="entry name" value="PBP2_HisX_like"/>
    <property type="match status" value="1"/>
</dbReference>
<reference evidence="12 13" key="1">
    <citation type="submission" date="2018-06" db="EMBL/GenBank/DDBJ databases">
        <authorList>
            <consortium name="Pathogen Informatics"/>
            <person name="Doyle S."/>
        </authorList>
    </citation>
    <scope>NUCLEOTIDE SEQUENCE [LARGE SCALE GENOMIC DNA]</scope>
    <source>
        <strain evidence="12 13">NCTC11621</strain>
    </source>
</reference>
<dbReference type="Gene3D" id="1.10.3720.10">
    <property type="entry name" value="MetI-like"/>
    <property type="match status" value="1"/>
</dbReference>
<dbReference type="PROSITE" id="PS50928">
    <property type="entry name" value="ABC_TM1"/>
    <property type="match status" value="1"/>
</dbReference>
<feature type="transmembrane region" description="Helical" evidence="9">
    <location>
        <begin position="551"/>
        <end position="571"/>
    </location>
</feature>
<dbReference type="EMBL" id="UGTV01000015">
    <property type="protein sequence ID" value="SUC10029.1"/>
    <property type="molecule type" value="Genomic_DNA"/>
</dbReference>
<keyword evidence="3" id="KW-1003">Cell membrane</keyword>
<gene>
    <name evidence="12" type="primary">metI_1</name>
    <name evidence="12" type="ORF">NCTC11621_01068</name>
</gene>
<organism evidence="12 13">
    <name type="scientific">Pasteurella canis</name>
    <dbReference type="NCBI Taxonomy" id="753"/>
    <lineage>
        <taxon>Bacteria</taxon>
        <taxon>Pseudomonadati</taxon>
        <taxon>Pseudomonadota</taxon>
        <taxon>Gammaproteobacteria</taxon>
        <taxon>Pasteurellales</taxon>
        <taxon>Pasteurellaceae</taxon>
        <taxon>Pasteurella</taxon>
    </lineage>
</organism>
<dbReference type="InterPro" id="IPR007210">
    <property type="entry name" value="ABC_Gly_betaine_transp_sub-bd"/>
</dbReference>
<evidence type="ECO:0000259" key="11">
    <source>
        <dbReference type="PROSITE" id="PS50928"/>
    </source>
</evidence>
<dbReference type="SUPFAM" id="SSF161098">
    <property type="entry name" value="MetI-like"/>
    <property type="match status" value="1"/>
</dbReference>
<dbReference type="FunFam" id="1.10.3720.10:FF:000001">
    <property type="entry name" value="Glycine betaine ABC transporter, permease"/>
    <property type="match status" value="1"/>
</dbReference>
<evidence type="ECO:0000313" key="12">
    <source>
        <dbReference type="EMBL" id="SUC10029.1"/>
    </source>
</evidence>
<dbReference type="GO" id="GO:0043190">
    <property type="term" value="C:ATP-binding cassette (ABC) transporter complex"/>
    <property type="evidence" value="ECO:0007669"/>
    <property type="project" value="InterPro"/>
</dbReference>
<feature type="domain" description="ABC transmembrane type-1" evidence="11">
    <location>
        <begin position="425"/>
        <end position="604"/>
    </location>
</feature>
<comment type="similarity">
    <text evidence="9">Belongs to the binding-protein-dependent transport system permease family.</text>
</comment>
<dbReference type="InterPro" id="IPR000515">
    <property type="entry name" value="MetI-like"/>
</dbReference>
<keyword evidence="6 9" id="KW-0472">Membrane</keyword>
<evidence type="ECO:0000256" key="7">
    <source>
        <dbReference type="ARBA" id="ARBA00035642"/>
    </source>
</evidence>
<evidence type="ECO:0000256" key="9">
    <source>
        <dbReference type="RuleBase" id="RU363032"/>
    </source>
</evidence>
<feature type="transmembrane region" description="Helical" evidence="9">
    <location>
        <begin position="463"/>
        <end position="485"/>
    </location>
</feature>
<dbReference type="PANTHER" id="PTHR47737:SF1">
    <property type="entry name" value="GLYCINE BETAINE_PROLINE BETAINE TRANSPORT SYSTEM PERMEASE PROTEIN PROW"/>
    <property type="match status" value="1"/>
</dbReference>
<dbReference type="Pfam" id="PF04069">
    <property type="entry name" value="OpuAC"/>
    <property type="match status" value="1"/>
</dbReference>
<comment type="similarity">
    <text evidence="7">In the C-terminal section; belongs to the OsmX family.</text>
</comment>
<dbReference type="PANTHER" id="PTHR47737">
    <property type="entry name" value="GLYCINE BETAINE/PROLINE BETAINE TRANSPORT SYSTEM PERMEASE PROTEIN PROW"/>
    <property type="match status" value="1"/>
</dbReference>